<dbReference type="FunFam" id="2.130.10.10:FF:000118">
    <property type="entry name" value="Cleavage and polyadenylation specificity factor subunit 1"/>
    <property type="match status" value="1"/>
</dbReference>
<feature type="region of interest" description="Disordered" evidence="5">
    <location>
        <begin position="738"/>
        <end position="816"/>
    </location>
</feature>
<dbReference type="InterPro" id="IPR050358">
    <property type="entry name" value="RSE1/DDB1/CFT1"/>
</dbReference>
<keyword evidence="2" id="KW-0539">Nucleus</keyword>
<feature type="domain" description="RSE1/DDB1/CPSF1 first beta-propeller" evidence="7">
    <location>
        <begin position="14"/>
        <end position="402"/>
    </location>
</feature>
<dbReference type="InterPro" id="IPR058543">
    <property type="entry name" value="Beta-prop_RSE1/DDB1/CPSF1_2nd"/>
</dbReference>
<feature type="compositionally biased region" description="Basic and acidic residues" evidence="5">
    <location>
        <begin position="410"/>
        <end position="433"/>
    </location>
</feature>
<evidence type="ECO:0000259" key="7">
    <source>
        <dbReference type="Pfam" id="PF10433"/>
    </source>
</evidence>
<feature type="region of interest" description="Disordered" evidence="5">
    <location>
        <begin position="555"/>
        <end position="591"/>
    </location>
</feature>
<evidence type="ECO:0000256" key="3">
    <source>
        <dbReference type="ARBA" id="ARBA00038446"/>
    </source>
</evidence>
<evidence type="ECO:0000256" key="2">
    <source>
        <dbReference type="ARBA" id="ARBA00023242"/>
    </source>
</evidence>
<feature type="domain" description="RSE1/DDB1/CPSF1 second beta-propeller" evidence="8">
    <location>
        <begin position="529"/>
        <end position="1029"/>
    </location>
</feature>
<feature type="compositionally biased region" description="Basic and acidic residues" evidence="5">
    <location>
        <begin position="580"/>
        <end position="591"/>
    </location>
</feature>
<evidence type="ECO:0000259" key="6">
    <source>
        <dbReference type="Pfam" id="PF03178"/>
    </source>
</evidence>
<dbReference type="PANTHER" id="PTHR10644">
    <property type="entry name" value="DNA REPAIR/RNA PROCESSING CPSF FAMILY"/>
    <property type="match status" value="1"/>
</dbReference>
<gene>
    <name evidence="10 11 12 13" type="primary">LOC110988659</name>
</gene>
<dbReference type="Pfam" id="PF10433">
    <property type="entry name" value="Beta-prop_RSE1_1st"/>
    <property type="match status" value="1"/>
</dbReference>
<feature type="region of interest" description="Disordered" evidence="5">
    <location>
        <begin position="409"/>
        <end position="434"/>
    </location>
</feature>
<accession>A0A8B7ZX23</accession>
<dbReference type="GO" id="GO:0031123">
    <property type="term" value="P:RNA 3'-end processing"/>
    <property type="evidence" value="ECO:0007669"/>
    <property type="project" value="UniProtKB-ARBA"/>
</dbReference>
<dbReference type="Pfam" id="PF03178">
    <property type="entry name" value="CPSF_A"/>
    <property type="match status" value="1"/>
</dbReference>
<evidence type="ECO:0000256" key="4">
    <source>
        <dbReference type="ARBA" id="ARBA00068483"/>
    </source>
</evidence>
<sequence length="1474" mass="164564">MYAFHKQIQPPTGVEHSAYCNFFSAGERSLVVAQASELTVYRLLNDVETTAKVAEKSSDGIAIKPKRDKLEHLMSFSLHGNVMSLQTAPLSGNGRDALLLSFKDAKLSIVEYDPSTHDLKTLSMHYFEDEELKDGLYRNIHIPYIRVDPENRCAVMLVYGSKLVILPFHRGEGLVEDTEQASKKSAVMPSYVINLSELEERVLNVIDIQFLHGYYEPTLLLLYEPLRTWPGRIAMRHDTCSMVALSLNLAQRVHPVIWALNSLPYDCAQACAVPKPIGGVLVLAVNSLLYLNQSIPPYGVSVNSITERSTAFPLRPQEGVCIGLDCAQATFISYDKLVLSLKGGEIYVLTLLIDCMRSVRGFHFDKAAASVLTCSICALDEGFLFLGSRLGNSLLLKYTEKATDGINSDVLKKEKEEERKEDGPPAKKIRSDDASDWMASDVSLLEDPEELEVYGKDTMQSTSSSVITYSFEVCDSVINIGPCGNMTMGEPAFLSDEFQNSLDPDLELVTCSGYGKNGALSVLQRTIRPQVVTTFELPGCVDMWTVIHKKAETSKDGIREDVKKEEKEEGEDDGQQEGAEGEKKSGNKAGEDLTDTHAFLILSREDSSMVLQTGQEITELDHSGFSTQTPTVFAGNMGDNRYIVQVSPSSVRLLEGVNQLQHIPLDLESDIILCSLSDPYLVVMTERGDVMLLTLKADLYGSGHRLSLTKPQLPQKNRILTLCTYKDTSDMFTTTIKKQSTVEQPTAERKSRTLSTSQAEAMAMDTSSADDEDELLYGSSEPKVAPSPPVKTEPNLSPEPETAGHDTQATASEEPSDSPTFWLVVCRENGILEIYSLPDFNLMFLVRNFPMAQKVLVDSVQTTASTDQQGQQHDMLPAVKEIMLVGLGNKNSRPFLMAIVEEDLLIYEAFASQSISDIAHLKLRFRKVCHDILIKEKRKGKKQAKAADAPASSSTRYVSQLQYFEDVSSYSGVFVCGPYPHWIFVKSRGALRAHPMSVDGAVSCFAPFHNVNCPHGFLYFNKQGDLRISILPTHLSYDAPWPVRKVPLRCTPHFICYHVDSKTYAVVTSTLEPFMKIWRLGYDDQEFEEAERDERFVASQRDRFAIQLFSPLSWDGIPNTRIDFEELEHVTCLKVVNLSSEGSVTGKKGYIAAATTKVFSEDVQCTGKVFIYDVIEVVPEPGQPLTKNKIKVLYEKDQKGPVSSLCDCMGYLLTSVGQKVYLWTFKDNDLLGLAFIDTQIYIHRAVSVKNFILVADVTKSIYLLQYQESDRTIALVSRDSKPLQVYSCEFMVDDSQLAFLVSDVDKNLIIYHYHPGARESCGGTRLLRRGDINVGSHINSFVRVRCKLSDPASSKPITGPAERRHVVYYASLDGSLGMLLPMTEKTYRRLLMLQNAITTSIMHIGGLNPKAHRHIVSHQRELSNPHRNILDGDLLYKYTYLSVVEKNELAKRIGTTVDQIMDDLMDVERLTTHF</sequence>
<dbReference type="OMA" id="PMTKFKL"/>
<reference evidence="10 11" key="1">
    <citation type="submission" date="2025-04" db="UniProtKB">
        <authorList>
            <consortium name="RefSeq"/>
        </authorList>
    </citation>
    <scope>IDENTIFICATION</scope>
</reference>
<evidence type="ECO:0000313" key="10">
    <source>
        <dbReference type="RefSeq" id="XP_022108090.1"/>
    </source>
</evidence>
<evidence type="ECO:0000259" key="8">
    <source>
        <dbReference type="Pfam" id="PF23726"/>
    </source>
</evidence>
<dbReference type="FunFam" id="2.130.10.10:FF:002223">
    <property type="entry name" value="Cleavage and polyadenylation specific factor 1"/>
    <property type="match status" value="1"/>
</dbReference>
<dbReference type="InterPro" id="IPR004871">
    <property type="entry name" value="RSE1/DDB1/CPSF1_C"/>
</dbReference>
<dbReference type="FunFam" id="2.130.10.10:FF:000100">
    <property type="entry name" value="Cleavage and polyadenylation specificity factor subunit 1"/>
    <property type="match status" value="1"/>
</dbReference>
<dbReference type="InterPro" id="IPR018846">
    <property type="entry name" value="Beta-prop_RSE1/DDB1/CPSF1_1st"/>
</dbReference>
<comment type="subcellular location">
    <subcellularLocation>
        <location evidence="1">Nucleus</location>
        <location evidence="1">Nucleoplasm</location>
    </subcellularLocation>
</comment>
<dbReference type="InterPro" id="IPR015943">
    <property type="entry name" value="WD40/YVTN_repeat-like_dom_sf"/>
</dbReference>
<protein>
    <recommendedName>
        <fullName evidence="4">Cleavage and polyadenylation specificity factor subunit 1</fullName>
    </recommendedName>
</protein>
<evidence type="ECO:0000313" key="9">
    <source>
        <dbReference type="Proteomes" id="UP000694845"/>
    </source>
</evidence>
<dbReference type="GO" id="GO:0003676">
    <property type="term" value="F:nucleic acid binding"/>
    <property type="evidence" value="ECO:0007669"/>
    <property type="project" value="InterPro"/>
</dbReference>
<dbReference type="Pfam" id="PF23726">
    <property type="entry name" value="Beta-prop_RSE1_2nd"/>
    <property type="match status" value="1"/>
</dbReference>
<dbReference type="GeneID" id="110988659"/>
<comment type="similarity">
    <text evidence="3">Belongs to the CPSF1 family.</text>
</comment>
<dbReference type="FunFam" id="1.10.150.910:FF:000005">
    <property type="entry name" value="Cleavage and polyadenylation specific factor 1"/>
    <property type="match status" value="1"/>
</dbReference>
<keyword evidence="9" id="KW-1185">Reference proteome</keyword>
<dbReference type="KEGG" id="aplc:110988659"/>
<dbReference type="Gene3D" id="2.130.10.10">
    <property type="entry name" value="YVTN repeat-like/Quinoprotein amine dehydrogenase"/>
    <property type="match status" value="2"/>
</dbReference>
<evidence type="ECO:0000256" key="1">
    <source>
        <dbReference type="ARBA" id="ARBA00004642"/>
    </source>
</evidence>
<evidence type="ECO:0000313" key="13">
    <source>
        <dbReference type="RefSeq" id="XP_022108093.1"/>
    </source>
</evidence>
<organism evidence="9 11">
    <name type="scientific">Acanthaster planci</name>
    <name type="common">Crown-of-thorns starfish</name>
    <dbReference type="NCBI Taxonomy" id="133434"/>
    <lineage>
        <taxon>Eukaryota</taxon>
        <taxon>Metazoa</taxon>
        <taxon>Echinodermata</taxon>
        <taxon>Eleutherozoa</taxon>
        <taxon>Asterozoa</taxon>
        <taxon>Asteroidea</taxon>
        <taxon>Valvatacea</taxon>
        <taxon>Valvatida</taxon>
        <taxon>Acanthasteridae</taxon>
        <taxon>Acanthaster</taxon>
    </lineage>
</organism>
<evidence type="ECO:0000313" key="12">
    <source>
        <dbReference type="RefSeq" id="XP_022108092.1"/>
    </source>
</evidence>
<dbReference type="RefSeq" id="XP_022108091.1">
    <property type="nucleotide sequence ID" value="XM_022252399.1"/>
</dbReference>
<evidence type="ECO:0000313" key="11">
    <source>
        <dbReference type="RefSeq" id="XP_022108091.1"/>
    </source>
</evidence>
<feature type="compositionally biased region" description="Basic and acidic residues" evidence="5">
    <location>
        <begin position="555"/>
        <end position="567"/>
    </location>
</feature>
<evidence type="ECO:0000256" key="5">
    <source>
        <dbReference type="SAM" id="MobiDB-lite"/>
    </source>
</evidence>
<proteinExistence type="inferred from homology"/>
<feature type="domain" description="RSE1/DDB1/CPSF1 C-terminal" evidence="6">
    <location>
        <begin position="1104"/>
        <end position="1439"/>
    </location>
</feature>
<dbReference type="RefSeq" id="XP_022108090.1">
    <property type="nucleotide sequence ID" value="XM_022252398.1"/>
</dbReference>
<dbReference type="GO" id="GO:0005654">
    <property type="term" value="C:nucleoplasm"/>
    <property type="evidence" value="ECO:0007669"/>
    <property type="project" value="UniProtKB-SubCell"/>
</dbReference>
<name>A0A8B7ZX23_ACAPL</name>
<dbReference type="CTD" id="29894"/>
<dbReference type="Gene3D" id="1.10.150.910">
    <property type="match status" value="1"/>
</dbReference>
<dbReference type="RefSeq" id="XP_022108093.1">
    <property type="nucleotide sequence ID" value="XM_022252401.1"/>
</dbReference>
<feature type="compositionally biased region" description="Polar residues" evidence="5">
    <location>
        <begin position="805"/>
        <end position="816"/>
    </location>
</feature>
<dbReference type="Proteomes" id="UP000694845">
    <property type="component" value="Unplaced"/>
</dbReference>
<dbReference type="RefSeq" id="XP_022108092.1">
    <property type="nucleotide sequence ID" value="XM_022252400.1"/>
</dbReference>
<dbReference type="OrthoDB" id="6109at2759"/>